<evidence type="ECO:0000313" key="1">
    <source>
        <dbReference type="EMBL" id="EXX62553.1"/>
    </source>
</evidence>
<comment type="caution">
    <text evidence="1">The sequence shown here is derived from an EMBL/GenBank/DDBJ whole genome shotgun (WGS) entry which is preliminary data.</text>
</comment>
<dbReference type="EMBL" id="JEMT01024692">
    <property type="protein sequence ID" value="EXX62553.1"/>
    <property type="molecule type" value="Genomic_DNA"/>
</dbReference>
<dbReference type="Proteomes" id="UP000022910">
    <property type="component" value="Unassembled WGS sequence"/>
</dbReference>
<proteinExistence type="predicted"/>
<name>A0A015M6U3_RHIIW</name>
<evidence type="ECO:0000313" key="2">
    <source>
        <dbReference type="Proteomes" id="UP000022910"/>
    </source>
</evidence>
<sequence length="835" mass="97721">MEDTVIEISALSPLSQGDNSILDIDSEKDNSIVNSNSEVTLLEKNPVRPHNGKQIDKIIISQGDNSILDIDGKKEVYSDDVTYSEKDNSIINSNSEVTLLEKTDNSNSEEALKNYVVTYSKEDNSIHGWSINIETNGQRHQQPDVYFKLDEELGIDIDLKSFVLYKKILLFYYRKNKNKSEYKIENKIDYENNYYLIDLNGDKGRSLQLKHVEGLHVKRHSIGFLPNGDIILVSLNDKLKDYKIYKYSKPKTNTISWENYKIYDIEILEGLIKHNTNCFIYQTKLFLFNGRRMYQWNLDNLDKSNRITFEKQYFLSDYTSDNSIRSFSIVINKRQTLLALKIKKYHDKINIFSMETGMWISRLDDQYYHHTPVEFVTLKNGSEVLLIVKDSNNKSRFLDPFVTSNVIDIDDINTDKNIVTKSDKKISIVDNNVSVTDGNNFEQILNTVCIYTKPIFTTIRNMLKDISENDKEGFEFPDNNKIELEYGNHFRFIIEKNSNQDVYIKVSEKSQNNNKWEEIGNKKCYHYTDLISYKQLDNQELVLIIRKGIYIYTIAKDEHSRKLRLRYFWTNKEWNEYIETLTDGKTTKNYEFKSLINNILKNEFKDSKFSLPSPNFTTILEKIGSPKYGELFLDIINDPAEFSKFRQEIQEMLEKAIDKGDNFVIKSIVNKINNPPNFLEKAIEKGHYFTIKSIVDKTIELIKSNDYLNYNYMIMISLISSNLTKLCEHYPNLAMKYISCTSILLDPDCSSISCQINPSPIYTYSKNIYIKPSEKSEDKSSLKEKIEEKEINQIISFIVPFPHICDSTEYDNHWNELIYKRTSVLFCNIYGIYLI</sequence>
<dbReference type="SUPFAM" id="SSF82171">
    <property type="entry name" value="DPP6 N-terminal domain-like"/>
    <property type="match status" value="1"/>
</dbReference>
<reference evidence="1 2" key="1">
    <citation type="submission" date="2014-02" db="EMBL/GenBank/DDBJ databases">
        <title>Single nucleus genome sequencing reveals high similarity among nuclei of an endomycorrhizal fungus.</title>
        <authorList>
            <person name="Lin K."/>
            <person name="Geurts R."/>
            <person name="Zhang Z."/>
            <person name="Limpens E."/>
            <person name="Saunders D.G."/>
            <person name="Mu D."/>
            <person name="Pang E."/>
            <person name="Cao H."/>
            <person name="Cha H."/>
            <person name="Lin T."/>
            <person name="Zhou Q."/>
            <person name="Shang Y."/>
            <person name="Li Y."/>
            <person name="Ivanov S."/>
            <person name="Sharma T."/>
            <person name="Velzen R.V."/>
            <person name="Ruijter N.D."/>
            <person name="Aanen D.K."/>
            <person name="Win J."/>
            <person name="Kamoun S."/>
            <person name="Bisseling T."/>
            <person name="Huang S."/>
        </authorList>
    </citation>
    <scope>NUCLEOTIDE SEQUENCE [LARGE SCALE GENOMIC DNA]</scope>
    <source>
        <strain evidence="2">DAOM197198w</strain>
    </source>
</reference>
<dbReference type="OrthoDB" id="2348805at2759"/>
<organism evidence="1 2">
    <name type="scientific">Rhizophagus irregularis (strain DAOM 197198w)</name>
    <name type="common">Glomus intraradices</name>
    <dbReference type="NCBI Taxonomy" id="1432141"/>
    <lineage>
        <taxon>Eukaryota</taxon>
        <taxon>Fungi</taxon>
        <taxon>Fungi incertae sedis</taxon>
        <taxon>Mucoromycota</taxon>
        <taxon>Glomeromycotina</taxon>
        <taxon>Glomeromycetes</taxon>
        <taxon>Glomerales</taxon>
        <taxon>Glomeraceae</taxon>
        <taxon>Rhizophagus</taxon>
    </lineage>
</organism>
<dbReference type="AlphaFoldDB" id="A0A015M6U3"/>
<dbReference type="HOGENOM" id="CLU_325751_0_0_1"/>
<protein>
    <submittedName>
        <fullName evidence="1">Uncharacterized protein</fullName>
    </submittedName>
</protein>
<keyword evidence="2" id="KW-1185">Reference proteome</keyword>
<accession>A0A015M6U3</accession>
<gene>
    <name evidence="1" type="ORF">RirG_160760</name>
</gene>